<feature type="domain" description="PpiC" evidence="9">
    <location>
        <begin position="117"/>
        <end position="218"/>
    </location>
</feature>
<evidence type="ECO:0000256" key="7">
    <source>
        <dbReference type="ARBA" id="ARBA00031484"/>
    </source>
</evidence>
<comment type="catalytic activity">
    <reaction evidence="1">
        <text>[protein]-peptidylproline (omega=180) = [protein]-peptidylproline (omega=0)</text>
        <dbReference type="Rhea" id="RHEA:16237"/>
        <dbReference type="Rhea" id="RHEA-COMP:10747"/>
        <dbReference type="Rhea" id="RHEA-COMP:10748"/>
        <dbReference type="ChEBI" id="CHEBI:83833"/>
        <dbReference type="ChEBI" id="CHEBI:83834"/>
        <dbReference type="EC" id="5.2.1.8"/>
    </reaction>
</comment>
<evidence type="ECO:0000256" key="1">
    <source>
        <dbReference type="ARBA" id="ARBA00000971"/>
    </source>
</evidence>
<accession>A0A090N6L6</accession>
<gene>
    <name evidence="10" type="primary">prsA</name>
    <name evidence="10" type="ORF">BN961_00449</name>
</gene>
<proteinExistence type="inferred from homology"/>
<dbReference type="RefSeq" id="WP_009337372.1">
    <property type="nucleotide sequence ID" value="NZ_CCAZ020000001.1"/>
</dbReference>
<evidence type="ECO:0000256" key="5">
    <source>
        <dbReference type="ARBA" id="ARBA00023110"/>
    </source>
</evidence>
<dbReference type="InterPro" id="IPR000297">
    <property type="entry name" value="PPIase_PpiC"/>
</dbReference>
<comment type="similarity">
    <text evidence="2">Belongs to the PpiC/parvulin rotamase family.</text>
</comment>
<evidence type="ECO:0000259" key="9">
    <source>
        <dbReference type="PROSITE" id="PS50198"/>
    </source>
</evidence>
<evidence type="ECO:0000256" key="6">
    <source>
        <dbReference type="ARBA" id="ARBA00030642"/>
    </source>
</evidence>
<dbReference type="AlphaFoldDB" id="A0A090N6L6"/>
<keyword evidence="8" id="KW-0413">Isomerase</keyword>
<evidence type="ECO:0000256" key="8">
    <source>
        <dbReference type="PROSITE-ProRule" id="PRU00278"/>
    </source>
</evidence>
<dbReference type="InterPro" id="IPR050245">
    <property type="entry name" value="PrsA_foldase"/>
</dbReference>
<dbReference type="PANTHER" id="PTHR47245:SF2">
    <property type="entry name" value="PEPTIDYL-PROLYL CIS-TRANS ISOMERASE HP_0175-RELATED"/>
    <property type="match status" value="1"/>
</dbReference>
<evidence type="ECO:0000313" key="11">
    <source>
        <dbReference type="Proteomes" id="UP000035762"/>
    </source>
</evidence>
<sequence length="274" mass="29748">MDCSVSTALPKPKAISVNGVVISREAIAQEVQNHPADKPIHAWQAAARALVVRELLLQEAARLGIETEALCDPDGRRETAEEAAMRALVEREVKTPEPDEAACRRFYEQNIQRFRLGDLYEAAHILIAAPRDNQAARVAAREQAETILAAVKENPAVFADMASNHSACSTSAAEGGRLGQISRGQTVAEFEAALERMQPGEMAIAETRYGFHVVRLDRRAEGQTLPFELAKERIAGYLATSVEHRALAQYISILAGQAEITGISLAATDTPLVQ</sequence>
<dbReference type="InterPro" id="IPR046357">
    <property type="entry name" value="PPIase_dom_sf"/>
</dbReference>
<evidence type="ECO:0000256" key="3">
    <source>
        <dbReference type="ARBA" id="ARBA00013194"/>
    </source>
</evidence>
<dbReference type="EMBL" id="CCAZ020000001">
    <property type="protein sequence ID" value="CEG07068.1"/>
    <property type="molecule type" value="Genomic_DNA"/>
</dbReference>
<dbReference type="PANTHER" id="PTHR47245">
    <property type="entry name" value="PEPTIDYLPROLYL ISOMERASE"/>
    <property type="match status" value="1"/>
</dbReference>
<dbReference type="STRING" id="1035.BN961_00449"/>
<keyword evidence="5 8" id="KW-0697">Rotamase</keyword>
<dbReference type="Proteomes" id="UP000035762">
    <property type="component" value="Unassembled WGS sequence"/>
</dbReference>
<dbReference type="Gene3D" id="3.10.50.40">
    <property type="match status" value="1"/>
</dbReference>
<organism evidence="10 11">
    <name type="scientific">Afipia felis</name>
    <name type="common">Cat scratch disease bacillus</name>
    <dbReference type="NCBI Taxonomy" id="1035"/>
    <lineage>
        <taxon>Bacteria</taxon>
        <taxon>Pseudomonadati</taxon>
        <taxon>Pseudomonadota</taxon>
        <taxon>Alphaproteobacteria</taxon>
        <taxon>Hyphomicrobiales</taxon>
        <taxon>Nitrobacteraceae</taxon>
        <taxon>Afipia</taxon>
    </lineage>
</organism>
<comment type="caution">
    <text evidence="10">The sequence shown here is derived from an EMBL/GenBank/DDBJ whole genome shotgun (WGS) entry which is preliminary data.</text>
</comment>
<evidence type="ECO:0000256" key="2">
    <source>
        <dbReference type="ARBA" id="ARBA00007656"/>
    </source>
</evidence>
<dbReference type="SUPFAM" id="SSF54534">
    <property type="entry name" value="FKBP-like"/>
    <property type="match status" value="1"/>
</dbReference>
<dbReference type="GO" id="GO:0003755">
    <property type="term" value="F:peptidyl-prolyl cis-trans isomerase activity"/>
    <property type="evidence" value="ECO:0007669"/>
    <property type="project" value="UniProtKB-KW"/>
</dbReference>
<keyword evidence="11" id="KW-1185">Reference proteome</keyword>
<dbReference type="OrthoDB" id="196786at2"/>
<dbReference type="InterPro" id="IPR027304">
    <property type="entry name" value="Trigger_fact/SurA_dom_sf"/>
</dbReference>
<dbReference type="PROSITE" id="PS50198">
    <property type="entry name" value="PPIC_PPIASE_2"/>
    <property type="match status" value="1"/>
</dbReference>
<dbReference type="SUPFAM" id="SSF109998">
    <property type="entry name" value="Triger factor/SurA peptide-binding domain-like"/>
    <property type="match status" value="1"/>
</dbReference>
<name>A0A090N6L6_AFIFE</name>
<dbReference type="EC" id="5.2.1.8" evidence="3"/>
<dbReference type="Pfam" id="PF13616">
    <property type="entry name" value="Rotamase_3"/>
    <property type="match status" value="1"/>
</dbReference>
<evidence type="ECO:0000313" key="10">
    <source>
        <dbReference type="EMBL" id="CEG07068.1"/>
    </source>
</evidence>
<reference evidence="10 11" key="1">
    <citation type="journal article" date="2014" name="Genome Announc.">
        <title>Genome Sequence of Afipia felis Strain 76713, Isolated in Hospital Water Using an Amoeba Co-Culture Procedure.</title>
        <authorList>
            <person name="Benamar S."/>
            <person name="La Scola B."/>
            <person name="Croce O."/>
        </authorList>
    </citation>
    <scope>NUCLEOTIDE SEQUENCE [LARGE SCALE GENOMIC DNA]</scope>
    <source>
        <strain evidence="10 11">76713</strain>
    </source>
</reference>
<protein>
    <recommendedName>
        <fullName evidence="4">Parvulin-like PPIase</fullName>
        <ecNumber evidence="3">5.2.1.8</ecNumber>
    </recommendedName>
    <alternativeName>
        <fullName evidence="6">Peptidyl-prolyl cis-trans isomerase plp</fullName>
    </alternativeName>
    <alternativeName>
        <fullName evidence="7">Rotamase plp</fullName>
    </alternativeName>
</protein>
<evidence type="ECO:0000256" key="4">
    <source>
        <dbReference type="ARBA" id="ARBA00018370"/>
    </source>
</evidence>